<reference evidence="1" key="1">
    <citation type="submission" date="2023-04" db="EMBL/GenBank/DDBJ databases">
        <title>Ambrosiozyma monospora NBRC 10751.</title>
        <authorList>
            <person name="Ichikawa N."/>
            <person name="Sato H."/>
            <person name="Tonouchi N."/>
        </authorList>
    </citation>
    <scope>NUCLEOTIDE SEQUENCE</scope>
    <source>
        <strain evidence="1">NBRC 10751</strain>
    </source>
</reference>
<keyword evidence="2" id="KW-1185">Reference proteome</keyword>
<dbReference type="Proteomes" id="UP001165064">
    <property type="component" value="Unassembled WGS sequence"/>
</dbReference>
<proteinExistence type="predicted"/>
<comment type="caution">
    <text evidence="1">The sequence shown here is derived from an EMBL/GenBank/DDBJ whole genome shotgun (WGS) entry which is preliminary data.</text>
</comment>
<organism evidence="1 2">
    <name type="scientific">Ambrosiozyma monospora</name>
    <name type="common">Yeast</name>
    <name type="synonym">Endomycopsis monosporus</name>
    <dbReference type="NCBI Taxonomy" id="43982"/>
    <lineage>
        <taxon>Eukaryota</taxon>
        <taxon>Fungi</taxon>
        <taxon>Dikarya</taxon>
        <taxon>Ascomycota</taxon>
        <taxon>Saccharomycotina</taxon>
        <taxon>Pichiomycetes</taxon>
        <taxon>Pichiales</taxon>
        <taxon>Pichiaceae</taxon>
        <taxon>Ambrosiozyma</taxon>
    </lineage>
</organism>
<gene>
    <name evidence="1" type="ORF">Amon02_000078300</name>
</gene>
<protein>
    <submittedName>
        <fullName evidence="1">Unnamed protein product</fullName>
    </submittedName>
</protein>
<sequence length="110" mass="12395">MLRKMTSSWLLINSKKTFKFFNLSFHQQIAIPKATLKNGDPIFDVMSINEVNLLSSCIQTSSMLDKSAPIPLNSDQLPPSVTFEQYMPPSSEILHSTNLQIPLSQPLFLL</sequence>
<evidence type="ECO:0000313" key="1">
    <source>
        <dbReference type="EMBL" id="GME71949.1"/>
    </source>
</evidence>
<accession>A0ACB5SSV6</accession>
<name>A0ACB5SSV6_AMBMO</name>
<dbReference type="EMBL" id="BSXS01000312">
    <property type="protein sequence ID" value="GME71949.1"/>
    <property type="molecule type" value="Genomic_DNA"/>
</dbReference>
<evidence type="ECO:0000313" key="2">
    <source>
        <dbReference type="Proteomes" id="UP001165064"/>
    </source>
</evidence>